<feature type="chain" id="PRO_5046625394" description="RHS repeat-associated core domain-containing protein" evidence="2">
    <location>
        <begin position="23"/>
        <end position="2913"/>
    </location>
</feature>
<keyword evidence="2" id="KW-0732">Signal</keyword>
<keyword evidence="4" id="KW-1185">Reference proteome</keyword>
<dbReference type="PANTHER" id="PTHR32305:SF15">
    <property type="entry name" value="PROTEIN RHSA-RELATED"/>
    <property type="match status" value="1"/>
</dbReference>
<evidence type="ECO:0000256" key="2">
    <source>
        <dbReference type="SAM" id="SignalP"/>
    </source>
</evidence>
<feature type="signal peptide" evidence="2">
    <location>
        <begin position="1"/>
        <end position="22"/>
    </location>
</feature>
<dbReference type="Proteomes" id="UP001207742">
    <property type="component" value="Unassembled WGS sequence"/>
</dbReference>
<reference evidence="3 4" key="1">
    <citation type="submission" date="2022-10" db="EMBL/GenBank/DDBJ databases">
        <title>Chitinophaga nivalis PC15 sp. nov., isolated from Pyeongchang county, South Korea.</title>
        <authorList>
            <person name="Trinh H.N."/>
        </authorList>
    </citation>
    <scope>NUCLEOTIDE SEQUENCE [LARGE SCALE GENOMIC DNA]</scope>
    <source>
        <strain evidence="3 4">PC14</strain>
    </source>
</reference>
<protein>
    <recommendedName>
        <fullName evidence="5">RHS repeat-associated core domain-containing protein</fullName>
    </recommendedName>
</protein>
<evidence type="ECO:0008006" key="5">
    <source>
        <dbReference type="Google" id="ProtNLM"/>
    </source>
</evidence>
<accession>A0ABT3IRS0</accession>
<organism evidence="3 4">
    <name type="scientific">Chitinophaga nivalis</name>
    <dbReference type="NCBI Taxonomy" id="2991709"/>
    <lineage>
        <taxon>Bacteria</taxon>
        <taxon>Pseudomonadati</taxon>
        <taxon>Bacteroidota</taxon>
        <taxon>Chitinophagia</taxon>
        <taxon>Chitinophagales</taxon>
        <taxon>Chitinophagaceae</taxon>
        <taxon>Chitinophaga</taxon>
    </lineage>
</organism>
<evidence type="ECO:0000256" key="1">
    <source>
        <dbReference type="SAM" id="MobiDB-lite"/>
    </source>
</evidence>
<gene>
    <name evidence="3" type="ORF">OL497_22265</name>
</gene>
<sequence>MYRILKNIIIPVLLLVSALATAQTGITLKNRLEGSSNQLVANASITVLDSVYIGANQNKLVLPYPVKNIVTFRVNEYAKAFLPNAFNATINVLIKYKYRDAGGTVKESTIPRTLKVDSDTAKAYQARSSFVFSNCQEVTVTVQNITVSVPGAIAALVLENEMSIQPTYKLDAVADAVRNVKDAIPVNTDGTDERAITWNAVTGADEYDLEWAYVDSSVISSYQNNASLIFTNNASRVTVKGTQYRIPLLYDNGGVLYYRVRAVLARGKKARWNTIWSNEVAGVTLNGYAFPGHQRKLNWQSSVSFAEDGKRKAVVQYFDGSLRNRQTVTKDNVTDTTVIAETYYDYQGRPAVQVMPAPSLSNIIRYTRNFNTGLNNVEYDKDNYDRLTNINTSLSVHANPLDSASGASMYYSSRNPKSNDEIHRFVPAASGYPLTETEYTQDNTGRISRQSGVGPDHQLGSGHETKYSYGDVSQSELDIIFGTEAGDQSHYFRNTVTDANGQVSVSYVDMHGRTVATALAGSPDNAGLADLSDRKLDTVESEISGAGKKNTWDELVAVSRKTEQVDTRNTYDFRYLFTPPVLRRKPCVGDTATVCYAGMYELVITITDNVNNQLLPNGVPYVKTIKNYTPGSIVPNCNPTPIQVNFSLELKKGTYEITKTLRVSREGMEYYRDNIYRKRNACKTLEQFIQQQRDAYSGIGCATDCQACLTSIGTYPVYRDNYLQRAGLTAATDSVTYKEEITRAYAKAVENCDVLCNKATLADDLRNAMLADVTAPSGQYADLADDSTGQSFLYRSKGEEPVYTRGDIFYVDELGRPDSAYDATRNAYVVPQLLSAAQFSENFKPSWAEALLQFHPEYCKWKEYEKYRSSFEWDKRFAAIDTYSEALAAGYLNPTLMAGYTGKYGGVPANVDPFTTAAGNNFKGLVESVMNTYKDGLSIWTLAFSSTLCLAQDVNCMQSFSKPLDINTSAYCTGDLNMVWRNFRELYLSLKRNYIQTRIEYVPCKVALKELMAANKQSHFLHPEKAFELYRNEHDYKNTSVDSARKFAQDALVNEYKKNCKSYVQAWINQLKTCDAYKNDLNNITDTLKMICLEGADQDHTFGASSVKPSSTFKYKSFDEFLSSYNRNKGIATSAMCNNSLITLPAPYNRQPAYADKETFTKPSDCECEKISNLKREYTANKSSALETFSAYLLRARKIKVTQEVLDLLQGACNPYGSCTYLEKAVPIPAALQCYTDNCVTCKVADSLYNQYKALYPTLLPKYPAPDTTQQQINRLFTNYMNSRLGINKDGNEYLQFLSGCNASSMASTGPECQTKQSATAYDVNSGTGGRSTFYGMDINDILRTPDGGFLMAGSCRNINSTRRDKGYILKTDSVGNAQWGRSYDAGDGEEYFNKIKATYDGGYILAGRSSSKLELNISSPWAGLIVKIRADGTVHWSRVVSAGSTNGEDIRDVVALNGGGFAYAGSHNLQSGVDVDWLMGVLEDNGVPRWAKKFGTSSNAEMGYNLIQKPDQNLLLAGLLYYKGLFSPALVSVDVATGSTISKTHYYREQKNGNVLHNDIVGVYRILGGYRLVMMQSDNIDGAHREAVVLDLNDAGYVLSGIGLPHEAGANLSSLVVTPTLDRGLLMAPHYTGSLINNQIYRLNSNKRLVVGTGKQGAPFPGDRITGLAINPDGTIVTSCIMGMPAFARYTAAAKSTCNNVALSLDNIGAEYIRNTNTGTEVNNMLSSIVMPAFLVVDSSLPKNIVRGCGITTCNPPVNSGPLLCSTPVIFEDAGTSEVSPCNDKEVFAVNTGTAYYNNYKDSLDNSFEKDYLDACIKAVDQERFTMKRLVGEYQYTLYYYDQAGNLVKTIPPKGVVIDRSPVWLDAVKAARAANTAKLPQHTLATQYRYNSLNQVVIQTSPDGGTTRFWYDRLGRLSASQNEQQAPSAYSYTLYDDLGRITEVGEIRTTEMMNDDISRSAVKLQQWIVNAGKARTQITRTVYDSPYTPCAILMYGNNVRNRVAYSVVYDNITAADTAGYISGTFYSYDIHGNVDTLLQDFKVGAMDKWVNRFKRITYDYDLISGKVNQVNYQPGNKDAVYHRYSYDAENRITNVETSYDSIYWEKDAFYQYYKHGPLARAVIGQQQVQGIDYAYTLQGWLKGVNSSTATSNFDMGSDGKSGATVATDAYGFTLHYSGDKEYRPVNAAMKPFAAIGTATAFKPLYNGNIAAMSNQLPAIGEPLLYMYSYDVLNRLVGMDAHRNFNTTTNTWTPTGINDFRERIAYDGNGNILKYLRHGNNTFAGKPLVMDSLTYNYEARNNRLNYIQDAVNNGDYGADIDRQSANNYVYDKIGNIIRDRASGIDSIAWTVYGKIRQIRKSNGTVIDYTYDVAGNRISKSVNGVKTWYVRDATGNVMGVYAVDDKTVQKDGWATLVESHLYGSSRLGMSTRQVVADTFPVPIVDTVGIKGGYNLAFIRGNKTFELSNHLGNVLATVSDRKRPVSTNGTTIDHYDPVITSTQEYYPFGSLMPGRGGYLGQGGWSSGGETVNGYPVPTSLTVNSRSNNQPPEYVASEYIEFIPGFDSNNEAFDAYIADGNYTGGAGSGSAVNGTSGYRYGFNGKENDAEVKGDGNQQDYGMRIYDPRVGRFLSVDPITKQYPELTPYQFASNSPVLGVDFDGLEFLNYNDQPRFLKIKGGQVNLSTFSATGAAAVVVGKAATELGGKMAVNSAGKLVVIQSSRSLLGGVLLTVALTLLPQKMGNPEGSPAWIEARKIKISSSFKSYVDDVGETYTAIRTDEALRRISSRSILQTEVWAADKKDQEVILYRGVHAKHDDLPNAKRGMAVPWGLKGGHNDPIRHNEDQNFSIFTSWTISEKEAIKWANERGSGGVLLKKSFKISRVVPSPDRFDEKEVLVPGIVTGAAVLPPKLPAK</sequence>
<comment type="caution">
    <text evidence="3">The sequence shown here is derived from an EMBL/GenBank/DDBJ whole genome shotgun (WGS) entry which is preliminary data.</text>
</comment>
<dbReference type="RefSeq" id="WP_264733459.1">
    <property type="nucleotide sequence ID" value="NZ_JAPDNR010000001.1"/>
</dbReference>
<evidence type="ECO:0000313" key="3">
    <source>
        <dbReference type="EMBL" id="MCW3486644.1"/>
    </source>
</evidence>
<dbReference type="InterPro" id="IPR050708">
    <property type="entry name" value="T6SS_VgrG/RHS"/>
</dbReference>
<dbReference type="NCBIfam" id="TIGR03696">
    <property type="entry name" value="Rhs_assc_core"/>
    <property type="match status" value="1"/>
</dbReference>
<dbReference type="EMBL" id="JAPDNS010000002">
    <property type="protein sequence ID" value="MCW3486644.1"/>
    <property type="molecule type" value="Genomic_DNA"/>
</dbReference>
<name>A0ABT3IRS0_9BACT</name>
<dbReference type="Gene3D" id="2.180.10.10">
    <property type="entry name" value="RHS repeat-associated core"/>
    <property type="match status" value="2"/>
</dbReference>
<proteinExistence type="predicted"/>
<dbReference type="InterPro" id="IPR022385">
    <property type="entry name" value="Rhs_assc_core"/>
</dbReference>
<dbReference type="PANTHER" id="PTHR32305">
    <property type="match status" value="1"/>
</dbReference>
<evidence type="ECO:0000313" key="4">
    <source>
        <dbReference type="Proteomes" id="UP001207742"/>
    </source>
</evidence>
<feature type="region of interest" description="Disordered" evidence="1">
    <location>
        <begin position="446"/>
        <end position="466"/>
    </location>
</feature>